<dbReference type="SUPFAM" id="SSF55331">
    <property type="entry name" value="Tautomerase/MIF"/>
    <property type="match status" value="1"/>
</dbReference>
<proteinExistence type="predicted"/>
<dbReference type="Proteomes" id="UP000192408">
    <property type="component" value="Unassembled WGS sequence"/>
</dbReference>
<dbReference type="AlphaFoldDB" id="A0A1W1V767"/>
<keyword evidence="1" id="KW-0413">Isomerase</keyword>
<dbReference type="NCBIfam" id="NF002324">
    <property type="entry name" value="PRK01271.1"/>
    <property type="match status" value="1"/>
</dbReference>
<protein>
    <submittedName>
        <fullName evidence="3">4-oxalocrotonate tautomerase</fullName>
    </submittedName>
</protein>
<evidence type="ECO:0000313" key="3">
    <source>
        <dbReference type="EMBL" id="SMB89123.1"/>
    </source>
</evidence>
<dbReference type="RefSeq" id="WP_159460754.1">
    <property type="nucleotide sequence ID" value="NZ_FWWV01000057.1"/>
</dbReference>
<evidence type="ECO:0000259" key="2">
    <source>
        <dbReference type="Pfam" id="PF01361"/>
    </source>
</evidence>
<gene>
    <name evidence="3" type="ORF">SAMN05660772_01296</name>
</gene>
<dbReference type="InterPro" id="IPR014347">
    <property type="entry name" value="Tautomerase/MIF_sf"/>
</dbReference>
<dbReference type="EMBL" id="FWWV01000057">
    <property type="protein sequence ID" value="SMB89123.1"/>
    <property type="molecule type" value="Genomic_DNA"/>
</dbReference>
<feature type="domain" description="4-oxalocrotonate tautomerase-like" evidence="2">
    <location>
        <begin position="2"/>
        <end position="54"/>
    </location>
</feature>
<dbReference type="GO" id="GO:0016853">
    <property type="term" value="F:isomerase activity"/>
    <property type="evidence" value="ECO:0007669"/>
    <property type="project" value="UniProtKB-KW"/>
</dbReference>
<keyword evidence="4" id="KW-1185">Reference proteome</keyword>
<name>A0A1W1V767_9PAST</name>
<evidence type="ECO:0000256" key="1">
    <source>
        <dbReference type="ARBA" id="ARBA00023235"/>
    </source>
</evidence>
<dbReference type="InterPro" id="IPR004370">
    <property type="entry name" value="4-OT-like_dom"/>
</dbReference>
<reference evidence="4" key="1">
    <citation type="submission" date="2017-04" db="EMBL/GenBank/DDBJ databases">
        <authorList>
            <person name="Varghese N."/>
            <person name="Submissions S."/>
        </authorList>
    </citation>
    <scope>NUCLEOTIDE SEQUENCE [LARGE SCALE GENOMIC DNA]</scope>
    <source>
        <strain evidence="4">DSM 23072</strain>
    </source>
</reference>
<accession>A0A1W1V767</accession>
<organism evidence="3 4">
    <name type="scientific">Pasteurella testudinis DSM 23072</name>
    <dbReference type="NCBI Taxonomy" id="1122938"/>
    <lineage>
        <taxon>Bacteria</taxon>
        <taxon>Pseudomonadati</taxon>
        <taxon>Pseudomonadota</taxon>
        <taxon>Gammaproteobacteria</taxon>
        <taxon>Pasteurellales</taxon>
        <taxon>Pasteurellaceae</taxon>
        <taxon>Pasteurella</taxon>
    </lineage>
</organism>
<sequence>MPHINIQCYPKHLTAAELDAFKTELTALAVKHLKATDDVVSIDYNEVPAEQWQQVWDKDIAPKRGKLLKEPDYEMYSQLKLQ</sequence>
<dbReference type="STRING" id="1122938.SAMN05660772_01296"/>
<evidence type="ECO:0000313" key="4">
    <source>
        <dbReference type="Proteomes" id="UP000192408"/>
    </source>
</evidence>
<dbReference type="Pfam" id="PF01361">
    <property type="entry name" value="Tautomerase"/>
    <property type="match status" value="1"/>
</dbReference>
<dbReference type="Gene3D" id="3.30.429.10">
    <property type="entry name" value="Macrophage Migration Inhibitory Factor"/>
    <property type="match status" value="1"/>
</dbReference>